<organism evidence="3 4">
    <name type="scientific">Mycolicibacter minnesotensis</name>
    <dbReference type="NCBI Taxonomy" id="1118379"/>
    <lineage>
        <taxon>Bacteria</taxon>
        <taxon>Bacillati</taxon>
        <taxon>Actinomycetota</taxon>
        <taxon>Actinomycetes</taxon>
        <taxon>Mycobacteriales</taxon>
        <taxon>Mycobacteriaceae</taxon>
        <taxon>Mycolicibacter</taxon>
    </lineage>
</organism>
<feature type="transmembrane region" description="Helical" evidence="2">
    <location>
        <begin position="97"/>
        <end position="121"/>
    </location>
</feature>
<evidence type="ECO:0000256" key="1">
    <source>
        <dbReference type="SAM" id="MobiDB-lite"/>
    </source>
</evidence>
<evidence type="ECO:0000313" key="3">
    <source>
        <dbReference type="EMBL" id="ORB03182.1"/>
    </source>
</evidence>
<evidence type="ECO:0000256" key="2">
    <source>
        <dbReference type="SAM" id="Phobius"/>
    </source>
</evidence>
<keyword evidence="4" id="KW-1185">Reference proteome</keyword>
<feature type="transmembrane region" description="Helical" evidence="2">
    <location>
        <begin position="133"/>
        <end position="154"/>
    </location>
</feature>
<dbReference type="AlphaFoldDB" id="A0A7I7RBK9"/>
<gene>
    <name evidence="3" type="ORF">BST33_04335</name>
</gene>
<protein>
    <submittedName>
        <fullName evidence="3">Uncharacterized protein</fullName>
    </submittedName>
</protein>
<sequence length="273" mass="30531">MNHQPASEPEAQRRRPLSPAHLFAALGVIAVPAFGWFGQHWSGATTVVVYWFENVAMCLYVIARIAIHQRLNPKYGHFRYQGPGTGDARTSSFVSGFALISLAFCAAHGVFLAAILALLTYNRAPELAMIDLSWRSVGWGCLGVFVFLTLDFLIDLSTLRQWSFRDVEVTANVGLGRVMVVHMTLLLGFVAIAATDAPSALFTVFVVLKTMAALSTVIPQWEPEKPPRMLTNLMNRTPNVHPGERFEDFWAKDQASERQRQRRNEQPWRATTS</sequence>
<reference evidence="3 4" key="1">
    <citation type="submission" date="2017-02" db="EMBL/GenBank/DDBJ databases">
        <title>The new phylogeny of genus Mycobacterium.</title>
        <authorList>
            <person name="Tortoli E."/>
            <person name="Trovato A."/>
            <person name="Cirillo D.M."/>
        </authorList>
    </citation>
    <scope>NUCLEOTIDE SEQUENCE [LARGE SCALE GENOMIC DNA]</scope>
    <source>
        <strain evidence="3 4">DSM 45633</strain>
    </source>
</reference>
<dbReference type="Pfam" id="PF20108">
    <property type="entry name" value="DUF6498"/>
    <property type="match status" value="1"/>
</dbReference>
<dbReference type="RefSeq" id="WP_083023124.1">
    <property type="nucleotide sequence ID" value="NZ_AP022589.1"/>
</dbReference>
<accession>A0A7I7RBK9</accession>
<feature type="transmembrane region" description="Helical" evidence="2">
    <location>
        <begin position="20"/>
        <end position="37"/>
    </location>
</feature>
<keyword evidence="2" id="KW-0812">Transmembrane</keyword>
<feature type="region of interest" description="Disordered" evidence="1">
    <location>
        <begin position="250"/>
        <end position="273"/>
    </location>
</feature>
<comment type="caution">
    <text evidence="3">The sequence shown here is derived from an EMBL/GenBank/DDBJ whole genome shotgun (WGS) entry which is preliminary data.</text>
</comment>
<dbReference type="Proteomes" id="UP000192320">
    <property type="component" value="Unassembled WGS sequence"/>
</dbReference>
<keyword evidence="2" id="KW-0472">Membrane</keyword>
<evidence type="ECO:0000313" key="4">
    <source>
        <dbReference type="Proteomes" id="UP000192320"/>
    </source>
</evidence>
<dbReference type="EMBL" id="MVHZ01000003">
    <property type="protein sequence ID" value="ORB03182.1"/>
    <property type="molecule type" value="Genomic_DNA"/>
</dbReference>
<name>A0A7I7RBK9_9MYCO</name>
<feature type="transmembrane region" description="Helical" evidence="2">
    <location>
        <begin position="49"/>
        <end position="67"/>
    </location>
</feature>
<keyword evidence="2" id="KW-1133">Transmembrane helix</keyword>
<dbReference type="InterPro" id="IPR045466">
    <property type="entry name" value="DUF6498"/>
</dbReference>
<proteinExistence type="predicted"/>
<feature type="compositionally biased region" description="Basic and acidic residues" evidence="1">
    <location>
        <begin position="250"/>
        <end position="266"/>
    </location>
</feature>